<dbReference type="AlphaFoldDB" id="A0A8D8F273"/>
<name>A0A8D8F273_CULPI</name>
<protein>
    <submittedName>
        <fullName evidence="2">(northern house mosquito) hypothetical protein</fullName>
    </submittedName>
</protein>
<sequence length="104" mass="11549">MFVKLMLGVNVISFIMCFMKFTFLMSSACLYKHVTSSRMKCRFSSANFRLKASTADLSRNGKDLCAGTFLRLCSIDLTSVRSAFSVAMTSLVVRSWAVTSMSSL</sequence>
<keyword evidence="1" id="KW-0472">Membrane</keyword>
<proteinExistence type="predicted"/>
<evidence type="ECO:0000313" key="2">
    <source>
        <dbReference type="EMBL" id="CAG6455711.1"/>
    </source>
</evidence>
<accession>A0A8D8F273</accession>
<feature type="transmembrane region" description="Helical" evidence="1">
    <location>
        <begin position="6"/>
        <end position="31"/>
    </location>
</feature>
<reference evidence="2" key="1">
    <citation type="submission" date="2021-05" db="EMBL/GenBank/DDBJ databases">
        <authorList>
            <person name="Alioto T."/>
            <person name="Alioto T."/>
            <person name="Gomez Garrido J."/>
        </authorList>
    </citation>
    <scope>NUCLEOTIDE SEQUENCE</scope>
</reference>
<organism evidence="2">
    <name type="scientific">Culex pipiens</name>
    <name type="common">House mosquito</name>
    <dbReference type="NCBI Taxonomy" id="7175"/>
    <lineage>
        <taxon>Eukaryota</taxon>
        <taxon>Metazoa</taxon>
        <taxon>Ecdysozoa</taxon>
        <taxon>Arthropoda</taxon>
        <taxon>Hexapoda</taxon>
        <taxon>Insecta</taxon>
        <taxon>Pterygota</taxon>
        <taxon>Neoptera</taxon>
        <taxon>Endopterygota</taxon>
        <taxon>Diptera</taxon>
        <taxon>Nematocera</taxon>
        <taxon>Culicoidea</taxon>
        <taxon>Culicidae</taxon>
        <taxon>Culicinae</taxon>
        <taxon>Culicini</taxon>
        <taxon>Culex</taxon>
        <taxon>Culex</taxon>
    </lineage>
</organism>
<keyword evidence="1" id="KW-1133">Transmembrane helix</keyword>
<evidence type="ECO:0000256" key="1">
    <source>
        <dbReference type="SAM" id="Phobius"/>
    </source>
</evidence>
<keyword evidence="1" id="KW-0812">Transmembrane</keyword>
<dbReference type="EMBL" id="HBUE01029163">
    <property type="protein sequence ID" value="CAG6455711.1"/>
    <property type="molecule type" value="Transcribed_RNA"/>
</dbReference>